<feature type="binding site" evidence="1">
    <location>
        <position position="173"/>
    </location>
    <ligand>
        <name>Zn(2+)</name>
        <dbReference type="ChEBI" id="CHEBI:29105"/>
    </ligand>
</feature>
<dbReference type="GO" id="GO:0046872">
    <property type="term" value="F:metal ion binding"/>
    <property type="evidence" value="ECO:0007669"/>
    <property type="project" value="UniProtKB-KW"/>
</dbReference>
<dbReference type="EMBL" id="CP033512">
    <property type="protein sequence ID" value="QHG89729.2"/>
    <property type="molecule type" value="Genomic_DNA"/>
</dbReference>
<name>A0A6P1LE30_MALIO</name>
<keyword evidence="1" id="KW-0862">Zinc</keyword>
<dbReference type="PANTHER" id="PTHR30037:SF4">
    <property type="entry name" value="DNA-3-METHYLADENINE GLYCOSYLASE I"/>
    <property type="match status" value="1"/>
</dbReference>
<keyword evidence="1" id="KW-0479">Metal-binding</keyword>
<dbReference type="KEGG" id="miw:EER00_02365"/>
<feature type="binding site" evidence="1">
    <location>
        <position position="6"/>
    </location>
    <ligand>
        <name>Zn(2+)</name>
        <dbReference type="ChEBI" id="CHEBI:29105"/>
    </ligand>
</feature>
<gene>
    <name evidence="2" type="ORF">EER00_02365</name>
</gene>
<proteinExistence type="predicted"/>
<evidence type="ECO:0000313" key="3">
    <source>
        <dbReference type="Proteomes" id="UP000464283"/>
    </source>
</evidence>
<dbReference type="GO" id="GO:0006284">
    <property type="term" value="P:base-excision repair"/>
    <property type="evidence" value="ECO:0007669"/>
    <property type="project" value="InterPro"/>
</dbReference>
<dbReference type="AlphaFoldDB" id="A0A6P1LE30"/>
<evidence type="ECO:0000313" key="2">
    <source>
        <dbReference type="EMBL" id="QHG89729.2"/>
    </source>
</evidence>
<dbReference type="GeneID" id="96867026"/>
<feature type="binding site" evidence="1">
    <location>
        <position position="19"/>
    </location>
    <ligand>
        <name>Zn(2+)</name>
        <dbReference type="ChEBI" id="CHEBI:29105"/>
    </ligand>
</feature>
<dbReference type="GO" id="GO:0008725">
    <property type="term" value="F:DNA-3-methyladenine glycosylase activity"/>
    <property type="evidence" value="ECO:0007669"/>
    <property type="project" value="InterPro"/>
</dbReference>
<dbReference type="SUPFAM" id="SSF48150">
    <property type="entry name" value="DNA-glycosylase"/>
    <property type="match status" value="1"/>
</dbReference>
<dbReference type="InterPro" id="IPR052891">
    <property type="entry name" value="DNA-3mA_glycosylase"/>
</dbReference>
<dbReference type="InterPro" id="IPR011257">
    <property type="entry name" value="DNA_glycosylase"/>
</dbReference>
<organism evidence="2 3">
    <name type="scientific">Malacoplasma iowae 695</name>
    <dbReference type="NCBI Taxonomy" id="1048830"/>
    <lineage>
        <taxon>Bacteria</taxon>
        <taxon>Bacillati</taxon>
        <taxon>Mycoplasmatota</taxon>
        <taxon>Mycoplasmoidales</taxon>
        <taxon>Mycoplasmoidaceae</taxon>
        <taxon>Malacoplasma</taxon>
    </lineage>
</organism>
<dbReference type="PANTHER" id="PTHR30037">
    <property type="entry name" value="DNA-3-METHYLADENINE GLYCOSYLASE 1"/>
    <property type="match status" value="1"/>
</dbReference>
<dbReference type="Gene3D" id="1.10.340.30">
    <property type="entry name" value="Hypothetical protein, domain 2"/>
    <property type="match status" value="1"/>
</dbReference>
<evidence type="ECO:0000256" key="1">
    <source>
        <dbReference type="PIRSR" id="PIRSR605019-1"/>
    </source>
</evidence>
<reference evidence="3" key="1">
    <citation type="submission" date="2018-11" db="EMBL/GenBank/DDBJ databases">
        <title>The first complete genome sequence of Mycoplasma iowae strain 695.</title>
        <authorList>
            <person name="Ghanem M."/>
            <person name="El-Gazzar M."/>
        </authorList>
    </citation>
    <scope>NUCLEOTIDE SEQUENCE [LARGE SCALE GENOMIC DNA]</scope>
    <source>
        <strain evidence="3">695</strain>
    </source>
</reference>
<dbReference type="Proteomes" id="UP000464283">
    <property type="component" value="Chromosome"/>
</dbReference>
<dbReference type="InterPro" id="IPR005019">
    <property type="entry name" value="Adenine_glyco"/>
</dbReference>
<dbReference type="OrthoDB" id="9807664at2"/>
<protein>
    <submittedName>
        <fullName evidence="2">DNA-3-methyladenine glycosylase I</fullName>
    </submittedName>
</protein>
<accession>A0A6P1LE30</accession>
<dbReference type="Pfam" id="PF03352">
    <property type="entry name" value="Adenine_glyco"/>
    <property type="match status" value="1"/>
</dbReference>
<feature type="binding site" evidence="1">
    <location>
        <position position="177"/>
    </location>
    <ligand>
        <name>Zn(2+)</name>
        <dbReference type="ChEBI" id="CHEBI:29105"/>
    </ligand>
</feature>
<sequence>MEKIRCEWANKNKHYKDHHDNFWGNVCKDENVLFKLLILESQATGLSFSVLLAKEKGYEKHFDFNNIVAISKMDVEQLAKIAKTNDVIKDIKKISSITTNAKAYLKLIEDYDSLYNYLWSKVGFKQQKNLDPNIKTTLLSDQIYKELKSYGFKYLGSVTILSYLQAIGIYNDHFPYCFKYKK</sequence>
<dbReference type="RefSeq" id="WP_004024869.1">
    <property type="nucleotide sequence ID" value="NZ_AGFP01000019.1"/>
</dbReference>